<keyword evidence="4" id="KW-1185">Reference proteome</keyword>
<comment type="similarity">
    <text evidence="1">Belongs to the bacterial ribosomal protein bL21 family.</text>
</comment>
<dbReference type="Pfam" id="PF00829">
    <property type="entry name" value="Ribosomal_L21p"/>
    <property type="match status" value="1"/>
</dbReference>
<evidence type="ECO:0000256" key="1">
    <source>
        <dbReference type="ARBA" id="ARBA00008563"/>
    </source>
</evidence>
<organism evidence="3 4">
    <name type="scientific">Malassezia pachydermatis</name>
    <dbReference type="NCBI Taxonomy" id="77020"/>
    <lineage>
        <taxon>Eukaryota</taxon>
        <taxon>Fungi</taxon>
        <taxon>Dikarya</taxon>
        <taxon>Basidiomycota</taxon>
        <taxon>Ustilaginomycotina</taxon>
        <taxon>Malasseziomycetes</taxon>
        <taxon>Malasseziales</taxon>
        <taxon>Malasseziaceae</taxon>
        <taxon>Malassezia</taxon>
    </lineage>
</organism>
<comment type="caution">
    <text evidence="3">The sequence shown here is derived from an EMBL/GenBank/DDBJ whole genome shotgun (WGS) entry which is preliminary data.</text>
</comment>
<dbReference type="AlphaFoldDB" id="A0A0M8MQ90"/>
<dbReference type="OrthoDB" id="5994at2759"/>
<name>A0A0M8MQ90_9BASI</name>
<dbReference type="PANTHER" id="PTHR21349:SF0">
    <property type="entry name" value="LARGE RIBOSOMAL SUBUNIT PROTEIN BL21M"/>
    <property type="match status" value="1"/>
</dbReference>
<dbReference type="PANTHER" id="PTHR21349">
    <property type="entry name" value="50S RIBOSOMAL PROTEIN L21"/>
    <property type="match status" value="1"/>
</dbReference>
<dbReference type="Proteomes" id="UP000037751">
    <property type="component" value="Unassembled WGS sequence"/>
</dbReference>
<evidence type="ECO:0000313" key="3">
    <source>
        <dbReference type="EMBL" id="KOS14647.1"/>
    </source>
</evidence>
<dbReference type="VEuPathDB" id="FungiDB:Malapachy_1216"/>
<dbReference type="GO" id="GO:0005762">
    <property type="term" value="C:mitochondrial large ribosomal subunit"/>
    <property type="evidence" value="ECO:0007669"/>
    <property type="project" value="TreeGrafter"/>
</dbReference>
<dbReference type="EMBL" id="LGAV01000003">
    <property type="protein sequence ID" value="KOS14647.1"/>
    <property type="molecule type" value="Genomic_DNA"/>
</dbReference>
<dbReference type="RefSeq" id="XP_017992279.1">
    <property type="nucleotide sequence ID" value="XM_018135723.1"/>
</dbReference>
<dbReference type="SUPFAM" id="SSF141091">
    <property type="entry name" value="L21p-like"/>
    <property type="match status" value="2"/>
</dbReference>
<evidence type="ECO:0000313" key="4">
    <source>
        <dbReference type="Proteomes" id="UP000037751"/>
    </source>
</evidence>
<gene>
    <name evidence="3" type="ORF">Malapachy_1216</name>
</gene>
<dbReference type="GO" id="GO:0003735">
    <property type="term" value="F:structural constituent of ribosome"/>
    <property type="evidence" value="ECO:0007669"/>
    <property type="project" value="TreeGrafter"/>
</dbReference>
<protein>
    <recommendedName>
        <fullName evidence="2">Large ribosomal subunit protein bL21m</fullName>
    </recommendedName>
</protein>
<dbReference type="STRING" id="77020.A0A0M8MQ90"/>
<proteinExistence type="inferred from homology"/>
<dbReference type="InterPro" id="IPR036164">
    <property type="entry name" value="bL21-like_sf"/>
</dbReference>
<dbReference type="GeneID" id="28727598"/>
<sequence>MYTGHVQPVENVQEALRLLNMQPNRYVVASITGRTFVLSASDVFTLPRLAGVKVGDVLELDLVHEVGSRDYTLRAQDPAQGRRKPEGGRYPLVLVHNTEKDAYSVRVGTDQLLKSTPKEDIMPFSSSWAAQLIPAGLAHVGAALSSDIVKVRCVVVEHTKGPLERIEKFKRRKGYDKVITHKQPYTRVRVDAITLGVSHST</sequence>
<accession>A0A0M8MQ90</accession>
<reference evidence="3 4" key="1">
    <citation type="submission" date="2015-07" db="EMBL/GenBank/DDBJ databases">
        <title>Draft Genome Sequence of Malassezia furfur CBS1878 and Malassezia pachydermatis CBS1879.</title>
        <authorList>
            <person name="Triana S."/>
            <person name="Ohm R."/>
            <person name="Gonzalez A."/>
            <person name="DeCock H."/>
            <person name="Restrepo S."/>
            <person name="Celis A."/>
        </authorList>
    </citation>
    <scope>NUCLEOTIDE SEQUENCE [LARGE SCALE GENOMIC DNA]</scope>
    <source>
        <strain evidence="3 4">CBS 1879</strain>
    </source>
</reference>
<evidence type="ECO:0000256" key="2">
    <source>
        <dbReference type="ARBA" id="ARBA00044129"/>
    </source>
</evidence>
<dbReference type="InterPro" id="IPR028909">
    <property type="entry name" value="bL21-like"/>
</dbReference>